<gene>
    <name evidence="1" type="ORF">PHISCL_11218</name>
</gene>
<sequence>MLRNALHALLQLDLIVQQSNLLARFEGREPNIRAAVASEGISKTAVTTTSNFSLHSKVDLGQIVC</sequence>
<evidence type="ECO:0000313" key="1">
    <source>
        <dbReference type="EMBL" id="RJE16445.1"/>
    </source>
</evidence>
<evidence type="ECO:0000313" key="2">
    <source>
        <dbReference type="Proteomes" id="UP000266188"/>
    </source>
</evidence>
<comment type="caution">
    <text evidence="1">The sequence shown here is derived from an EMBL/GenBank/DDBJ whole genome shotgun (WGS) entry which is preliminary data.</text>
</comment>
<proteinExistence type="predicted"/>
<keyword evidence="2" id="KW-1185">Reference proteome</keyword>
<accession>A0A3A2ZEP7</accession>
<dbReference type="Proteomes" id="UP000266188">
    <property type="component" value="Unassembled WGS sequence"/>
</dbReference>
<dbReference type="AlphaFoldDB" id="A0A3A2ZEP7"/>
<feature type="non-terminal residue" evidence="1">
    <location>
        <position position="65"/>
    </location>
</feature>
<name>A0A3A2ZEP7_9EURO</name>
<protein>
    <submittedName>
        <fullName evidence="1">Uncharacterized protein</fullName>
    </submittedName>
</protein>
<organism evidence="1 2">
    <name type="scientific">Aspergillus sclerotialis</name>
    <dbReference type="NCBI Taxonomy" id="2070753"/>
    <lineage>
        <taxon>Eukaryota</taxon>
        <taxon>Fungi</taxon>
        <taxon>Dikarya</taxon>
        <taxon>Ascomycota</taxon>
        <taxon>Pezizomycotina</taxon>
        <taxon>Eurotiomycetes</taxon>
        <taxon>Eurotiomycetidae</taxon>
        <taxon>Eurotiales</taxon>
        <taxon>Aspergillaceae</taxon>
        <taxon>Aspergillus</taxon>
        <taxon>Aspergillus subgen. Polypaecilum</taxon>
    </lineage>
</organism>
<dbReference type="EMBL" id="MVGC01004935">
    <property type="protein sequence ID" value="RJE16445.1"/>
    <property type="molecule type" value="Genomic_DNA"/>
</dbReference>
<reference evidence="2" key="1">
    <citation type="submission" date="2017-02" db="EMBL/GenBank/DDBJ databases">
        <authorList>
            <person name="Tafer H."/>
            <person name="Lopandic K."/>
        </authorList>
    </citation>
    <scope>NUCLEOTIDE SEQUENCE [LARGE SCALE GENOMIC DNA]</scope>
    <source>
        <strain evidence="2">CBS 366.77</strain>
    </source>
</reference>